<dbReference type="PANTHER" id="PTHR21310:SF54">
    <property type="entry name" value="AMINOGLYCOSIDE PHOSPHOTRANSFERASE DOMAIN-CONTAINING PROTEIN"/>
    <property type="match status" value="1"/>
</dbReference>
<name>A0A6A6ZAK1_9PLEO</name>
<evidence type="ECO:0000259" key="1">
    <source>
        <dbReference type="Pfam" id="PF01636"/>
    </source>
</evidence>
<dbReference type="Pfam" id="PF01636">
    <property type="entry name" value="APH"/>
    <property type="match status" value="1"/>
</dbReference>
<dbReference type="Gene3D" id="3.90.1200.10">
    <property type="match status" value="1"/>
</dbReference>
<dbReference type="SUPFAM" id="SSF56112">
    <property type="entry name" value="Protein kinase-like (PK-like)"/>
    <property type="match status" value="1"/>
</dbReference>
<gene>
    <name evidence="2" type="ORF">CC86DRAFT_182787</name>
</gene>
<keyword evidence="2" id="KW-0808">Transferase</keyword>
<keyword evidence="3" id="KW-1185">Reference proteome</keyword>
<dbReference type="EMBL" id="MU006265">
    <property type="protein sequence ID" value="KAF2818060.1"/>
    <property type="molecule type" value="Genomic_DNA"/>
</dbReference>
<organism evidence="2 3">
    <name type="scientific">Ophiobolus disseminans</name>
    <dbReference type="NCBI Taxonomy" id="1469910"/>
    <lineage>
        <taxon>Eukaryota</taxon>
        <taxon>Fungi</taxon>
        <taxon>Dikarya</taxon>
        <taxon>Ascomycota</taxon>
        <taxon>Pezizomycotina</taxon>
        <taxon>Dothideomycetes</taxon>
        <taxon>Pleosporomycetidae</taxon>
        <taxon>Pleosporales</taxon>
        <taxon>Pleosporineae</taxon>
        <taxon>Phaeosphaeriaceae</taxon>
        <taxon>Ophiobolus</taxon>
    </lineage>
</organism>
<dbReference type="GO" id="GO:0016740">
    <property type="term" value="F:transferase activity"/>
    <property type="evidence" value="ECO:0007669"/>
    <property type="project" value="UniProtKB-KW"/>
</dbReference>
<dbReference type="Proteomes" id="UP000799424">
    <property type="component" value="Unassembled WGS sequence"/>
</dbReference>
<evidence type="ECO:0000313" key="3">
    <source>
        <dbReference type="Proteomes" id="UP000799424"/>
    </source>
</evidence>
<reference evidence="2" key="1">
    <citation type="journal article" date="2020" name="Stud. Mycol.">
        <title>101 Dothideomycetes genomes: a test case for predicting lifestyles and emergence of pathogens.</title>
        <authorList>
            <person name="Haridas S."/>
            <person name="Albert R."/>
            <person name="Binder M."/>
            <person name="Bloem J."/>
            <person name="Labutti K."/>
            <person name="Salamov A."/>
            <person name="Andreopoulos B."/>
            <person name="Baker S."/>
            <person name="Barry K."/>
            <person name="Bills G."/>
            <person name="Bluhm B."/>
            <person name="Cannon C."/>
            <person name="Castanera R."/>
            <person name="Culley D."/>
            <person name="Daum C."/>
            <person name="Ezra D."/>
            <person name="Gonzalez J."/>
            <person name="Henrissat B."/>
            <person name="Kuo A."/>
            <person name="Liang C."/>
            <person name="Lipzen A."/>
            <person name="Lutzoni F."/>
            <person name="Magnuson J."/>
            <person name="Mondo S."/>
            <person name="Nolan M."/>
            <person name="Ohm R."/>
            <person name="Pangilinan J."/>
            <person name="Park H.-J."/>
            <person name="Ramirez L."/>
            <person name="Alfaro M."/>
            <person name="Sun H."/>
            <person name="Tritt A."/>
            <person name="Yoshinaga Y."/>
            <person name="Zwiers L.-H."/>
            <person name="Turgeon B."/>
            <person name="Goodwin S."/>
            <person name="Spatafora J."/>
            <person name="Crous P."/>
            <person name="Grigoriev I."/>
        </authorList>
    </citation>
    <scope>NUCLEOTIDE SEQUENCE</scope>
    <source>
        <strain evidence="2">CBS 113818</strain>
    </source>
</reference>
<dbReference type="InterPro" id="IPR002575">
    <property type="entry name" value="Aminoglycoside_PTrfase"/>
</dbReference>
<proteinExistence type="predicted"/>
<sequence>MTAYPQISLAELPDSSQPQMDFPDTAWFKTHGRTRDFPTPESLRSLFKPHQLPRPVRFEDLGMIVKFGSHISTTEAVNLWDIPRVFQDMIPVPEVYGWRVAKQEGNTDEVFIYMQLVQGPTLEEQWSKLCAGNKQMICKDIRAKSSCLRTLWDSESHQVIGSICHSPAPDRCLEDLPLLRPFPSRLVFHDWLSWLWRRNVPNPQSIEDYWRGLLPDNGPVVFTHGDVRPANIIVTATSPTKIVAILDWEMAGWYPDYWEYCKARYTAAHDGEWRGFIDQFLEADELALEGFDFYTCTLGKF</sequence>
<dbReference type="InterPro" id="IPR051678">
    <property type="entry name" value="AGP_Transferase"/>
</dbReference>
<dbReference type="OrthoDB" id="5404599at2759"/>
<dbReference type="PANTHER" id="PTHR21310">
    <property type="entry name" value="AMINOGLYCOSIDE PHOSPHOTRANSFERASE-RELATED-RELATED"/>
    <property type="match status" value="1"/>
</dbReference>
<dbReference type="AlphaFoldDB" id="A0A6A6ZAK1"/>
<protein>
    <submittedName>
        <fullName evidence="2">Phosphotransferase enzyme family protein</fullName>
    </submittedName>
</protein>
<feature type="domain" description="Aminoglycoside phosphotransferase" evidence="1">
    <location>
        <begin position="176"/>
        <end position="285"/>
    </location>
</feature>
<evidence type="ECO:0000313" key="2">
    <source>
        <dbReference type="EMBL" id="KAF2818060.1"/>
    </source>
</evidence>
<dbReference type="InterPro" id="IPR011009">
    <property type="entry name" value="Kinase-like_dom_sf"/>
</dbReference>
<accession>A0A6A6ZAK1</accession>